<sequence>MEYVCLRCLKPRYVQINCLGHHSPNFGFCYKHPPNNGFKTRLETAPAVEAKKHKKMKTNTTITMAAVMAVSLQGLQASSHSDAPLIKQDPQANLTDVYAFVGTKYDDPNVRVLNVLVSVRPFSEPGDGVIYERFADDARYSIHLTNPATGREITRYDFEFSSVTGNLKNGNTILSYGRGSDSAGPILEIGDAQQNYTQTYTLSRAIPGVRRRSTLGQNLLTPPPNVGPRTTPAYNGEDGLPISGATTLAELDKFTRDAISETPSGVVAWAGPREDGFYADTPGIFDFLDPRIIQGATNTSTNFGQQGGGVDGFMGFNVLTYAIQIPIAQLQTSEYDDVFGTTHTGVGVYASVSRRRETIRRGSRGGTINGGPWVQANRLANPLFNEVLVALQDKDNYNVTSPTSDSSDFAKYAENPEVAFLINAVLFEDPTGQAPLATTGRADLVAIFIPDVIRVDTTTMPVPLPTQDGYSRLGLFGGDLLGWPNGRRIGDDVVDIALSAVASGPTFETIIIVGDNTPSNDQVYNTVFPYLATPHAGPTVRQRQSQSQAPVNN</sequence>
<gene>
    <name evidence="1" type="ORF">NT6N_14730</name>
</gene>
<name>A0AAT9FKF8_9BACT</name>
<dbReference type="Pfam" id="PF14224">
    <property type="entry name" value="DUF4331"/>
    <property type="match status" value="1"/>
</dbReference>
<reference evidence="1" key="1">
    <citation type="submission" date="2024-07" db="EMBL/GenBank/DDBJ databases">
        <title>Complete genome sequence of Verrucomicrobiaceae bacterium NT6N.</title>
        <authorList>
            <person name="Huang C."/>
            <person name="Takami H."/>
            <person name="Hamasaki K."/>
        </authorList>
    </citation>
    <scope>NUCLEOTIDE SEQUENCE</scope>
    <source>
        <strain evidence="1">NT6N</strain>
    </source>
</reference>
<dbReference type="KEGG" id="osu:NT6N_14730"/>
<evidence type="ECO:0008006" key="2">
    <source>
        <dbReference type="Google" id="ProtNLM"/>
    </source>
</evidence>
<protein>
    <recommendedName>
        <fullName evidence="2">DUF4331 domain-containing protein</fullName>
    </recommendedName>
</protein>
<organism evidence="1">
    <name type="scientific">Oceaniferula spumae</name>
    <dbReference type="NCBI Taxonomy" id="2979115"/>
    <lineage>
        <taxon>Bacteria</taxon>
        <taxon>Pseudomonadati</taxon>
        <taxon>Verrucomicrobiota</taxon>
        <taxon>Verrucomicrobiia</taxon>
        <taxon>Verrucomicrobiales</taxon>
        <taxon>Verrucomicrobiaceae</taxon>
        <taxon>Oceaniferula</taxon>
    </lineage>
</organism>
<proteinExistence type="predicted"/>
<dbReference type="EMBL" id="AP026866">
    <property type="protein sequence ID" value="BDS06433.1"/>
    <property type="molecule type" value="Genomic_DNA"/>
</dbReference>
<dbReference type="AlphaFoldDB" id="A0AAT9FKF8"/>
<dbReference type="InterPro" id="IPR025566">
    <property type="entry name" value="DUF4331"/>
</dbReference>
<accession>A0AAT9FKF8</accession>
<evidence type="ECO:0000313" key="1">
    <source>
        <dbReference type="EMBL" id="BDS06433.1"/>
    </source>
</evidence>